<evidence type="ECO:0000256" key="3">
    <source>
        <dbReference type="ARBA" id="ARBA00022729"/>
    </source>
</evidence>
<evidence type="ECO:0000256" key="2">
    <source>
        <dbReference type="ARBA" id="ARBA00005722"/>
    </source>
</evidence>
<name>A0A370HV71_9HYPH</name>
<dbReference type="PANTHER" id="PTHR38776">
    <property type="entry name" value="MLTA-INTERACTING PROTEIN-RELATED"/>
    <property type="match status" value="1"/>
</dbReference>
<dbReference type="Pfam" id="PF06629">
    <property type="entry name" value="MipA"/>
    <property type="match status" value="1"/>
</dbReference>
<dbReference type="GO" id="GO:0009279">
    <property type="term" value="C:cell outer membrane"/>
    <property type="evidence" value="ECO:0007669"/>
    <property type="project" value="UniProtKB-SubCell"/>
</dbReference>
<keyword evidence="4" id="KW-0472">Membrane</keyword>
<organism evidence="7 8">
    <name type="scientific">Microvirga subterranea</name>
    <dbReference type="NCBI Taxonomy" id="186651"/>
    <lineage>
        <taxon>Bacteria</taxon>
        <taxon>Pseudomonadati</taxon>
        <taxon>Pseudomonadota</taxon>
        <taxon>Alphaproteobacteria</taxon>
        <taxon>Hyphomicrobiales</taxon>
        <taxon>Methylobacteriaceae</taxon>
        <taxon>Microvirga</taxon>
    </lineage>
</organism>
<keyword evidence="3 6" id="KW-0732">Signal</keyword>
<feature type="signal peptide" evidence="6">
    <location>
        <begin position="1"/>
        <end position="24"/>
    </location>
</feature>
<comment type="caution">
    <text evidence="7">The sequence shown here is derived from an EMBL/GenBank/DDBJ whole genome shotgun (WGS) entry which is preliminary data.</text>
</comment>
<evidence type="ECO:0000256" key="6">
    <source>
        <dbReference type="SAM" id="SignalP"/>
    </source>
</evidence>
<comment type="similarity">
    <text evidence="2">Belongs to the MipA/OmpV family.</text>
</comment>
<evidence type="ECO:0000256" key="5">
    <source>
        <dbReference type="ARBA" id="ARBA00023237"/>
    </source>
</evidence>
<reference evidence="7 8" key="1">
    <citation type="submission" date="2018-07" db="EMBL/GenBank/DDBJ databases">
        <title>Genomic Encyclopedia of Type Strains, Phase IV (KMG-IV): sequencing the most valuable type-strain genomes for metagenomic binning, comparative biology and taxonomic classification.</title>
        <authorList>
            <person name="Goeker M."/>
        </authorList>
    </citation>
    <scope>NUCLEOTIDE SEQUENCE [LARGE SCALE GENOMIC DNA]</scope>
    <source>
        <strain evidence="7 8">DSM 14364</strain>
    </source>
</reference>
<dbReference type="AlphaFoldDB" id="A0A370HV71"/>
<feature type="chain" id="PRO_5016803016" evidence="6">
    <location>
        <begin position="25"/>
        <end position="276"/>
    </location>
</feature>
<evidence type="ECO:0000313" key="7">
    <source>
        <dbReference type="EMBL" id="RDI62407.1"/>
    </source>
</evidence>
<keyword evidence="5" id="KW-0998">Cell outer membrane</keyword>
<evidence type="ECO:0000256" key="4">
    <source>
        <dbReference type="ARBA" id="ARBA00023136"/>
    </source>
</evidence>
<evidence type="ECO:0000313" key="8">
    <source>
        <dbReference type="Proteomes" id="UP000254925"/>
    </source>
</evidence>
<sequence>MRLSKTLALMPFLAIGASLAPAQAADLLFTQAPVASASWIATIKGNLRVGPSYPGADDFSVVGFPSVSFRRSGTPERFSAPDDGLSFSLLEESAVRVGFVGRFQGGRYYKDDRRLYGLDKIDWAVEPGVFVEYWPVEFLRARAELRRGVGGHEGFVADLGLDLVQRFGAFTVSVGPRLALGDSEFTRTYFGVTPLEAAINGQVVPYRPSGGLTSVGVTTGVTYEWSPQWSTTAFVTYKRLVGDAADSPIVKRFGDENQFGLGLTVSYSFDTGFTGF</sequence>
<protein>
    <submittedName>
        <fullName evidence="7">Outer membrane scaffolding protein for murein synthesis (MipA/OmpV family)</fullName>
    </submittedName>
</protein>
<keyword evidence="8" id="KW-1185">Reference proteome</keyword>
<dbReference type="EMBL" id="QQBB01000001">
    <property type="protein sequence ID" value="RDI62407.1"/>
    <property type="molecule type" value="Genomic_DNA"/>
</dbReference>
<accession>A0A370HV71</accession>
<dbReference type="InterPro" id="IPR010583">
    <property type="entry name" value="MipA"/>
</dbReference>
<dbReference type="OrthoDB" id="5462484at2"/>
<dbReference type="PANTHER" id="PTHR38776:SF1">
    <property type="entry name" value="MLTA-INTERACTING PROTEIN-RELATED"/>
    <property type="match status" value="1"/>
</dbReference>
<comment type="subcellular location">
    <subcellularLocation>
        <location evidence="1">Cell outer membrane</location>
    </subcellularLocation>
</comment>
<dbReference type="RefSeq" id="WP_114768526.1">
    <property type="nucleotide sequence ID" value="NZ_QQBB01000001.1"/>
</dbReference>
<evidence type="ECO:0000256" key="1">
    <source>
        <dbReference type="ARBA" id="ARBA00004442"/>
    </source>
</evidence>
<dbReference type="Proteomes" id="UP000254925">
    <property type="component" value="Unassembled WGS sequence"/>
</dbReference>
<gene>
    <name evidence="7" type="ORF">DES45_101677</name>
</gene>
<proteinExistence type="inferred from homology"/>